<keyword evidence="2" id="KW-1185">Reference proteome</keyword>
<proteinExistence type="predicted"/>
<evidence type="ECO:0000313" key="1">
    <source>
        <dbReference type="EMBL" id="OAN48057.1"/>
    </source>
</evidence>
<dbReference type="Proteomes" id="UP000078428">
    <property type="component" value="Unassembled WGS sequence"/>
</dbReference>
<reference evidence="1 2" key="1">
    <citation type="submission" date="2016-04" db="EMBL/GenBank/DDBJ databases">
        <title>Draft genome sequence of freshwater magnetotactic bacteria Magnetospirillum marisnigri SP-1 and Magnetospirillum moscoviense BB-1.</title>
        <authorList>
            <person name="Koziaeva V."/>
            <person name="Dziuba M.V."/>
            <person name="Ivanov T.M."/>
            <person name="Kuznetsov B."/>
            <person name="Grouzdev D.S."/>
        </authorList>
    </citation>
    <scope>NUCLEOTIDE SEQUENCE [LARGE SCALE GENOMIC DNA]</scope>
    <source>
        <strain evidence="1 2">SP-1</strain>
    </source>
</reference>
<dbReference type="EMBL" id="LWQT01000077">
    <property type="protein sequence ID" value="OAN48057.1"/>
    <property type="molecule type" value="Genomic_DNA"/>
</dbReference>
<organism evidence="1 2">
    <name type="scientific">Paramagnetospirillum marisnigri</name>
    <dbReference type="NCBI Taxonomy" id="1285242"/>
    <lineage>
        <taxon>Bacteria</taxon>
        <taxon>Pseudomonadati</taxon>
        <taxon>Pseudomonadota</taxon>
        <taxon>Alphaproteobacteria</taxon>
        <taxon>Rhodospirillales</taxon>
        <taxon>Magnetospirillaceae</taxon>
        <taxon>Paramagnetospirillum</taxon>
    </lineage>
</organism>
<protein>
    <submittedName>
        <fullName evidence="1">Uncharacterized protein</fullName>
    </submittedName>
</protein>
<sequence length="84" mass="9628">MHVTKFKLLGLCMSPIHQSTKCSQLLLRFQVATTQQLHSVDVLQCQLWWLVGYGHDTSIFVIDRPARLLTHFQPVEFHVVGQIG</sequence>
<name>A0A178MIR6_9PROT</name>
<accession>A0A178MIR6</accession>
<dbReference type="AlphaFoldDB" id="A0A178MIR6"/>
<comment type="caution">
    <text evidence="1">The sequence shown here is derived from an EMBL/GenBank/DDBJ whole genome shotgun (WGS) entry which is preliminary data.</text>
</comment>
<evidence type="ECO:0000313" key="2">
    <source>
        <dbReference type="Proteomes" id="UP000078428"/>
    </source>
</evidence>
<gene>
    <name evidence="1" type="ORF">A6A04_04685</name>
</gene>